<dbReference type="PANTHER" id="PTHR22891">
    <property type="entry name" value="EUKARYOTIC TRANSLATION INITIATION FACTOR 2C"/>
    <property type="match status" value="1"/>
</dbReference>
<dbReference type="AlphaFoldDB" id="Q9U5C9"/>
<dbReference type="Gene3D" id="3.40.50.2300">
    <property type="match status" value="1"/>
</dbReference>
<dbReference type="Gene3D" id="2.170.260.10">
    <property type="entry name" value="paz domain"/>
    <property type="match status" value="1"/>
</dbReference>
<dbReference type="SMART" id="SM00950">
    <property type="entry name" value="Piwi"/>
    <property type="match status" value="1"/>
</dbReference>
<evidence type="ECO:0000313" key="4">
    <source>
        <dbReference type="EMBL" id="BAA88525.1"/>
    </source>
</evidence>
<dbReference type="EMBL" id="AB085177">
    <property type="protein sequence ID" value="BAC23150.1"/>
    <property type="molecule type" value="Genomic_DNA"/>
</dbReference>
<evidence type="ECO:0000259" key="3">
    <source>
        <dbReference type="PROSITE" id="PS50822"/>
    </source>
</evidence>
<feature type="domain" description="PAZ" evidence="2">
    <location>
        <begin position="182"/>
        <end position="285"/>
    </location>
</feature>
<dbReference type="PROSITE" id="PS50822">
    <property type="entry name" value="PIWI"/>
    <property type="match status" value="1"/>
</dbReference>
<dbReference type="SUPFAM" id="SSF53098">
    <property type="entry name" value="Ribonuclease H-like"/>
    <property type="match status" value="1"/>
</dbReference>
<evidence type="ECO:0000313" key="5">
    <source>
        <dbReference type="EMBL" id="BAC23150.1"/>
    </source>
</evidence>
<dbReference type="Gene3D" id="3.30.420.10">
    <property type="entry name" value="Ribonuclease H-like superfamily/Ribonuclease H"/>
    <property type="match status" value="1"/>
</dbReference>
<proteinExistence type="inferred from homology"/>
<sequence>MQKVMVRSNFHELQFSPEKPIYEYILEMNFSTPELIDEALKNYRQQLQQELILYMNINQHIYSPHLIQGDDIQKGKLLGLIDGQMENESTAQVFLKLVGRIKEGDLSRQQIISRLIKQVLRNQMSMVSVGRKGNKLFWDKRSQQCSYQNLEIWPGMECIFRSKNNQCTILLDCAFKILRYRTVFEELKYNMNMKLQHDFDLQGQIVMTIYNKKFYQILSVEFDKRPSDSFKNEKETYMTYEQYYKEKYNVQIPLDQPLLRASMRNNLGKNNKEIYLIPSLCQLTGLTDQIRNDFTAMKNIATVTKPSGEQRIAMAQTFIDQMCTTEIQNKTTGTAIKILSEWGLNINRNCLEMPAQTINPGNMLMGNCVQLNLADMNTNLDRQTQTQMYSTPQQQLILGIIMNEKSGSQVLDVFMENFLAACHEFKFFTFLPPKVLSINSDTDDELERVCDNLKNQALLNKVKVGFLIFLLPGQKKKAKLYKTAKKISMQSFGCPSQVIIEKTLQKNTRSIVNKILIQLNAKVGGIPWALDGFPQQFQAKPTMICGVDIFSKHGKKNQLAFCSTTDKYFSRYYSQVISSGEFSIHLQQALKASLQAFKQQNNVYPTQIIIYRDGVGEGQQPTVLGNELPQFQQAIVELGLRDQTKLTFVICNKRVSGKFYTGGQTRPENPLPGTYVDNPKVVDNEGKEFYLISQMSRSGTVTPTLYKIIHNDVQGNENDIKVLTFKLCWLYYNFTGPIKIPAPVRYAHCLCNFIGDHYDERDTTKFLPLPDLVNQKVLFYI</sequence>
<organism evidence="4">
    <name type="scientific">Paramecium caudatum</name>
    <dbReference type="NCBI Taxonomy" id="5885"/>
    <lineage>
        <taxon>Eukaryota</taxon>
        <taxon>Sar</taxon>
        <taxon>Alveolata</taxon>
        <taxon>Ciliophora</taxon>
        <taxon>Intramacronucleata</taxon>
        <taxon>Oligohymenophorea</taxon>
        <taxon>Peniculida</taxon>
        <taxon>Parameciidae</taxon>
        <taxon>Paramecium</taxon>
    </lineage>
</organism>
<dbReference type="Pfam" id="PF02171">
    <property type="entry name" value="Piwi"/>
    <property type="match status" value="1"/>
</dbReference>
<reference evidence="4" key="1">
    <citation type="journal article" date="2000" name="Proc. Jpn. Acad., B, Phys. Biol. Sci.">
        <title>Identification of a possible stem-cell-maintenance gene homologue in the unicelluler eukaryote Paramecium caudatum.</title>
        <authorList>
            <person name="Obara S."/>
            <person name="Iwataki Y."/>
            <person name="Mikami K."/>
        </authorList>
    </citation>
    <scope>NUCLEOTIDE SEQUENCE</scope>
    <source>
        <strain evidence="4">27aG3s3 amic</strain>
    </source>
</reference>
<dbReference type="InterPro" id="IPR036085">
    <property type="entry name" value="PAZ_dom_sf"/>
</dbReference>
<dbReference type="InterPro" id="IPR012337">
    <property type="entry name" value="RNaseH-like_sf"/>
</dbReference>
<evidence type="ECO:0000259" key="2">
    <source>
        <dbReference type="PROSITE" id="PS50821"/>
    </source>
</evidence>
<gene>
    <name evidence="4" type="primary">pap</name>
</gene>
<reference evidence="5" key="2">
    <citation type="submission" date="2002-05" db="EMBL/GenBank/DDBJ databases">
        <title>DNA processing during post-conjugational development in Paramecium caudatum: alternative elimination of a longer IES on the p-h chromosome.</title>
        <authorList>
            <person name="Iwataki Y."/>
            <person name="Obara S."/>
            <person name="Mikami K."/>
        </authorList>
    </citation>
    <scope>NUCLEOTIDE SEQUENCE</scope>
    <source>
        <strain evidence="5">27aG3s3</strain>
    </source>
</reference>
<dbReference type="InterPro" id="IPR003100">
    <property type="entry name" value="PAZ_dom"/>
</dbReference>
<dbReference type="EMBL" id="AB035972">
    <property type="protein sequence ID" value="BAA88525.1"/>
    <property type="molecule type" value="Genomic_DNA"/>
</dbReference>
<name>Q9U5C9_PARCA</name>
<dbReference type="CDD" id="cd02845">
    <property type="entry name" value="PAZ_piwi_like"/>
    <property type="match status" value="1"/>
</dbReference>
<dbReference type="SUPFAM" id="SSF101690">
    <property type="entry name" value="PAZ domain"/>
    <property type="match status" value="1"/>
</dbReference>
<feature type="domain" description="Piwi" evidence="3">
    <location>
        <begin position="466"/>
        <end position="759"/>
    </location>
</feature>
<dbReference type="SMART" id="SM00949">
    <property type="entry name" value="PAZ"/>
    <property type="match status" value="1"/>
</dbReference>
<accession>Q9U5C9</accession>
<comment type="similarity">
    <text evidence="1">Belongs to the argonaute family.</text>
</comment>
<dbReference type="PROSITE" id="PS50821">
    <property type="entry name" value="PAZ"/>
    <property type="match status" value="1"/>
</dbReference>
<dbReference type="GO" id="GO:0003723">
    <property type="term" value="F:RNA binding"/>
    <property type="evidence" value="ECO:0007669"/>
    <property type="project" value="InterPro"/>
</dbReference>
<dbReference type="InterPro" id="IPR003165">
    <property type="entry name" value="Piwi"/>
</dbReference>
<evidence type="ECO:0000256" key="1">
    <source>
        <dbReference type="RuleBase" id="RU361178"/>
    </source>
</evidence>
<protein>
    <submittedName>
        <fullName evidence="5">Aubergine/piwi homologue</fullName>
    </submittedName>
    <submittedName>
        <fullName evidence="4">PAP</fullName>
    </submittedName>
</protein>
<dbReference type="Pfam" id="PF02170">
    <property type="entry name" value="PAZ"/>
    <property type="match status" value="1"/>
</dbReference>
<dbReference type="CDD" id="cd04658">
    <property type="entry name" value="Piwi_piwi-like_Euk"/>
    <property type="match status" value="1"/>
</dbReference>
<dbReference type="InterPro" id="IPR036397">
    <property type="entry name" value="RNaseH_sf"/>
</dbReference>